<dbReference type="Proteomes" id="UP000321816">
    <property type="component" value="Chromosome"/>
</dbReference>
<feature type="compositionally biased region" description="Basic and acidic residues" evidence="1">
    <location>
        <begin position="46"/>
        <end position="96"/>
    </location>
</feature>
<dbReference type="PANTHER" id="PTHR35792:SF1">
    <property type="entry name" value="SLL0268 PROTEIN"/>
    <property type="match status" value="1"/>
</dbReference>
<protein>
    <submittedName>
        <fullName evidence="2">YtxH domain-containing protein</fullName>
    </submittedName>
</protein>
<proteinExistence type="predicted"/>
<dbReference type="InterPro" id="IPR052928">
    <property type="entry name" value="Desiccation-related_membrane"/>
</dbReference>
<organism evidence="2 3">
    <name type="scientific">Alkalicoccus halolimnae</name>
    <dbReference type="NCBI Taxonomy" id="1667239"/>
    <lineage>
        <taxon>Bacteria</taxon>
        <taxon>Bacillati</taxon>
        <taxon>Bacillota</taxon>
        <taxon>Bacilli</taxon>
        <taxon>Bacillales</taxon>
        <taxon>Bacillaceae</taxon>
        <taxon>Alkalicoccus</taxon>
    </lineage>
</organism>
<accession>A0A5C7FLW6</accession>
<dbReference type="OrthoDB" id="9810874at2"/>
<feature type="compositionally biased region" description="Basic and acidic residues" evidence="1">
    <location>
        <begin position="121"/>
        <end position="143"/>
    </location>
</feature>
<gene>
    <name evidence="2" type="ORF">FTX54_007295</name>
</gene>
<dbReference type="Pfam" id="PF12732">
    <property type="entry name" value="YtxH"/>
    <property type="match status" value="1"/>
</dbReference>
<dbReference type="InterPro" id="IPR024623">
    <property type="entry name" value="YtxH"/>
</dbReference>
<dbReference type="EMBL" id="CP144914">
    <property type="protein sequence ID" value="WWD81340.1"/>
    <property type="molecule type" value="Genomic_DNA"/>
</dbReference>
<reference evidence="2 3" key="1">
    <citation type="submission" date="2024-01" db="EMBL/GenBank/DDBJ databases">
        <title>Complete Genome Sequence of Alkalicoccus halolimnae BZ-SZ-XJ29T, a Moderately Halophilic Bacterium Isolated from a Salt Lake.</title>
        <authorList>
            <person name="Zhao B."/>
        </authorList>
    </citation>
    <scope>NUCLEOTIDE SEQUENCE [LARGE SCALE GENOMIC DNA]</scope>
    <source>
        <strain evidence="2 3">BZ-SZ-XJ29</strain>
    </source>
</reference>
<dbReference type="RefSeq" id="WP_147802889.1">
    <property type="nucleotide sequence ID" value="NZ_CP144914.1"/>
</dbReference>
<keyword evidence="3" id="KW-1185">Reference proteome</keyword>
<evidence type="ECO:0000256" key="1">
    <source>
        <dbReference type="SAM" id="MobiDB-lite"/>
    </source>
</evidence>
<name>A0A5C7FLW6_9BACI</name>
<feature type="region of interest" description="Disordered" evidence="1">
    <location>
        <begin position="46"/>
        <end position="144"/>
    </location>
</feature>
<evidence type="ECO:0000313" key="2">
    <source>
        <dbReference type="EMBL" id="WWD81340.1"/>
    </source>
</evidence>
<dbReference type="AlphaFoldDB" id="A0A5C7FLW6"/>
<evidence type="ECO:0000313" key="3">
    <source>
        <dbReference type="Proteomes" id="UP000321816"/>
    </source>
</evidence>
<dbReference type="PANTHER" id="PTHR35792">
    <property type="entry name" value="GENERAL STRESS PROTEIN"/>
    <property type="match status" value="1"/>
</dbReference>
<sequence>MSKMDTKDFALGALLGSIIGAAAAILMAPKSGKELRNDLNEKAVTAKDRTTEWSNTAKERGVEWTNTAKEKGTSLKSTAKEKGSEYSQTAKEKSEEFTTAAKQQLERISEKSAGVKQKASSMKEDLAGDVKGIMESEKSEGRKLAQQVVQEIEETKARLRKDVEALHEEQNKQ</sequence>
<dbReference type="KEGG" id="ahal:FTX54_007295"/>